<sequence>MADNERCKSLLSRALKENNLTSVQRRLIEETLVELESGVVAFSCSVCGRKMSLIGDMQPIVYKVDPEIEATMAGVNAMPPGTVAPVPYSNQSLWKALQRIDALVDPKAEAAKCDPGAVIVKVRQLLDKLDSVTNQREVIARGRDEQMKRADMLDVENKELRRQLREKVQR</sequence>
<gene>
    <name evidence="2" type="ORF">Q4T40_13225</name>
</gene>
<keyword evidence="3" id="KW-1185">Reference proteome</keyword>
<keyword evidence="1" id="KW-0175">Coiled coil</keyword>
<accession>A0ABU3NZJ1</accession>
<evidence type="ECO:0000313" key="2">
    <source>
        <dbReference type="EMBL" id="MDT8902212.1"/>
    </source>
</evidence>
<reference evidence="2 3" key="1">
    <citation type="submission" date="2023-07" db="EMBL/GenBank/DDBJ databases">
        <title>The novel representative of Negativicutes class, Anaeroselena agilis gen. nov. sp. nov.</title>
        <authorList>
            <person name="Prokofeva M.I."/>
            <person name="Elcheninov A.G."/>
            <person name="Klyukina A."/>
            <person name="Kublanov I.V."/>
            <person name="Frolov E.N."/>
            <person name="Podosokorskaya O.A."/>
        </authorList>
    </citation>
    <scope>NUCLEOTIDE SEQUENCE [LARGE SCALE GENOMIC DNA]</scope>
    <source>
        <strain evidence="2 3">4137-cl</strain>
    </source>
</reference>
<evidence type="ECO:0000313" key="3">
    <source>
        <dbReference type="Proteomes" id="UP001254848"/>
    </source>
</evidence>
<evidence type="ECO:0000256" key="1">
    <source>
        <dbReference type="SAM" id="Coils"/>
    </source>
</evidence>
<protein>
    <submittedName>
        <fullName evidence="2">Uncharacterized protein</fullName>
    </submittedName>
</protein>
<organism evidence="2 3">
    <name type="scientific">Anaeroselena agilis</name>
    <dbReference type="NCBI Taxonomy" id="3063788"/>
    <lineage>
        <taxon>Bacteria</taxon>
        <taxon>Bacillati</taxon>
        <taxon>Bacillota</taxon>
        <taxon>Negativicutes</taxon>
        <taxon>Acetonemataceae</taxon>
        <taxon>Anaeroselena</taxon>
    </lineage>
</organism>
<feature type="coiled-coil region" evidence="1">
    <location>
        <begin position="143"/>
        <end position="170"/>
    </location>
</feature>
<comment type="caution">
    <text evidence="2">The sequence shown here is derived from an EMBL/GenBank/DDBJ whole genome shotgun (WGS) entry which is preliminary data.</text>
</comment>
<dbReference type="RefSeq" id="WP_413780698.1">
    <property type="nucleotide sequence ID" value="NZ_JAUOZS010000001.1"/>
</dbReference>
<name>A0ABU3NZJ1_9FIRM</name>
<dbReference type="Proteomes" id="UP001254848">
    <property type="component" value="Unassembled WGS sequence"/>
</dbReference>
<dbReference type="EMBL" id="JAUOZS010000001">
    <property type="protein sequence ID" value="MDT8902212.1"/>
    <property type="molecule type" value="Genomic_DNA"/>
</dbReference>
<proteinExistence type="predicted"/>